<feature type="non-terminal residue" evidence="2">
    <location>
        <position position="1"/>
    </location>
</feature>
<dbReference type="PANTHER" id="PTHR28139">
    <property type="entry name" value="UPF0768 PROTEIN YBL029C-A"/>
    <property type="match status" value="1"/>
</dbReference>
<comment type="caution">
    <text evidence="2">The sequence shown here is derived from an EMBL/GenBank/DDBJ whole genome shotgun (WGS) entry which is preliminary data.</text>
</comment>
<evidence type="ECO:0000313" key="2">
    <source>
        <dbReference type="EMBL" id="CAH7688566.1"/>
    </source>
</evidence>
<feature type="region of interest" description="Disordered" evidence="1">
    <location>
        <begin position="76"/>
        <end position="107"/>
    </location>
</feature>
<evidence type="ECO:0008006" key="4">
    <source>
        <dbReference type="Google" id="ProtNLM"/>
    </source>
</evidence>
<dbReference type="PANTHER" id="PTHR28139:SF1">
    <property type="entry name" value="UPF0768 PROTEIN YBL029C-A"/>
    <property type="match status" value="1"/>
</dbReference>
<proteinExistence type="predicted"/>
<sequence>CFFIPLQFGFPTKIAQIDSEKADVRICPRCHNGAVYSCKSRTWFEFCFLPLIPFKSKKIWICSICQWQAINDGNGPQPINGIPPPGGGYEAQPPMMGGKPPNTQSQV</sequence>
<dbReference type="Proteomes" id="UP001153365">
    <property type="component" value="Unassembled WGS sequence"/>
</dbReference>
<keyword evidence="3" id="KW-1185">Reference proteome</keyword>
<dbReference type="EMBL" id="CALTRL010005990">
    <property type="protein sequence ID" value="CAH7688566.1"/>
    <property type="molecule type" value="Genomic_DNA"/>
</dbReference>
<evidence type="ECO:0000313" key="3">
    <source>
        <dbReference type="Proteomes" id="UP001153365"/>
    </source>
</evidence>
<evidence type="ECO:0000256" key="1">
    <source>
        <dbReference type="SAM" id="MobiDB-lite"/>
    </source>
</evidence>
<gene>
    <name evidence="2" type="ORF">PPACK8108_LOCUS23535</name>
</gene>
<protein>
    <recommendedName>
        <fullName evidence="4">Zinc-ribbon 15 domain-containing protein</fullName>
    </recommendedName>
</protein>
<organism evidence="2 3">
    <name type="scientific">Phakopsora pachyrhizi</name>
    <name type="common">Asian soybean rust disease fungus</name>
    <dbReference type="NCBI Taxonomy" id="170000"/>
    <lineage>
        <taxon>Eukaryota</taxon>
        <taxon>Fungi</taxon>
        <taxon>Dikarya</taxon>
        <taxon>Basidiomycota</taxon>
        <taxon>Pucciniomycotina</taxon>
        <taxon>Pucciniomycetes</taxon>
        <taxon>Pucciniales</taxon>
        <taxon>Phakopsoraceae</taxon>
        <taxon>Phakopsora</taxon>
    </lineage>
</organism>
<reference evidence="2" key="1">
    <citation type="submission" date="2022-06" db="EMBL/GenBank/DDBJ databases">
        <authorList>
            <consortium name="SYNGENTA / RWTH Aachen University"/>
        </authorList>
    </citation>
    <scope>NUCLEOTIDE SEQUENCE</scope>
</reference>
<dbReference type="AlphaFoldDB" id="A0AAV0BPI1"/>
<name>A0AAV0BPI1_PHAPC</name>
<accession>A0AAV0BPI1</accession>